<evidence type="ECO:0000313" key="6">
    <source>
        <dbReference type="EMBL" id="ACV22151.1"/>
    </source>
</evidence>
<evidence type="ECO:0000256" key="1">
    <source>
        <dbReference type="ARBA" id="ARBA00022722"/>
    </source>
</evidence>
<evidence type="ECO:0000313" key="7">
    <source>
        <dbReference type="Proteomes" id="UP000002026"/>
    </source>
</evidence>
<feature type="domain" description="PIN" evidence="5">
    <location>
        <begin position="3"/>
        <end position="118"/>
    </location>
</feature>
<dbReference type="eggNOG" id="COG1848">
    <property type="taxonomic scope" value="Bacteria"/>
</dbReference>
<evidence type="ECO:0000259" key="5">
    <source>
        <dbReference type="Pfam" id="PF13470"/>
    </source>
</evidence>
<dbReference type="Gene3D" id="3.40.50.1010">
    <property type="entry name" value="5'-nuclease"/>
    <property type="match status" value="1"/>
</dbReference>
<name>C7N5G6_SLAHD</name>
<keyword evidence="2" id="KW-0479">Metal-binding</keyword>
<evidence type="ECO:0000256" key="4">
    <source>
        <dbReference type="ARBA" id="ARBA00022842"/>
    </source>
</evidence>
<proteinExistence type="predicted"/>
<dbReference type="GO" id="GO:0046872">
    <property type="term" value="F:metal ion binding"/>
    <property type="evidence" value="ECO:0007669"/>
    <property type="project" value="UniProtKB-KW"/>
</dbReference>
<dbReference type="EMBL" id="CP001684">
    <property type="protein sequence ID" value="ACV22151.1"/>
    <property type="molecule type" value="Genomic_DNA"/>
</dbReference>
<dbReference type="InterPro" id="IPR029060">
    <property type="entry name" value="PIN-like_dom_sf"/>
</dbReference>
<dbReference type="KEGG" id="shi:Shel_11160"/>
<dbReference type="CDD" id="cd09854">
    <property type="entry name" value="PIN_VapC-like"/>
    <property type="match status" value="1"/>
</dbReference>
<reference evidence="6 7" key="1">
    <citation type="journal article" date="2009" name="Stand. Genomic Sci.">
        <title>Complete genome sequence of Slackia heliotrinireducens type strain (RHS 1).</title>
        <authorList>
            <person name="Pukall R."/>
            <person name="Lapidus A."/>
            <person name="Nolan M."/>
            <person name="Copeland A."/>
            <person name="Glavina Del Rio T."/>
            <person name="Lucas S."/>
            <person name="Chen F."/>
            <person name="Tice H."/>
            <person name="Cheng J.F."/>
            <person name="Chertkov O."/>
            <person name="Bruce D."/>
            <person name="Goodwin L."/>
            <person name="Kuske C."/>
            <person name="Brettin T."/>
            <person name="Detter J.C."/>
            <person name="Han C."/>
            <person name="Pitluck S."/>
            <person name="Pati A."/>
            <person name="Mavrommatis K."/>
            <person name="Ivanova N."/>
            <person name="Ovchinnikova G."/>
            <person name="Chen A."/>
            <person name="Palaniappan K."/>
            <person name="Schneider S."/>
            <person name="Rohde M."/>
            <person name="Chain P."/>
            <person name="D'haeseleer P."/>
            <person name="Goker M."/>
            <person name="Bristow J."/>
            <person name="Eisen J.A."/>
            <person name="Markowitz V."/>
            <person name="Kyrpides N.C."/>
            <person name="Klenk H.P."/>
            <person name="Hugenholtz P."/>
        </authorList>
    </citation>
    <scope>NUCLEOTIDE SEQUENCE [LARGE SCALE GENOMIC DNA]</scope>
    <source>
        <strain evidence="7">ATCC 29202 / DSM 20476 / NCTC 11029 / RHS 1</strain>
    </source>
</reference>
<dbReference type="InterPro" id="IPR002716">
    <property type="entry name" value="PIN_dom"/>
</dbReference>
<dbReference type="RefSeq" id="WP_012798254.1">
    <property type="nucleotide sequence ID" value="NC_013165.1"/>
</dbReference>
<keyword evidence="1" id="KW-0540">Nuclease</keyword>
<accession>C7N5G6</accession>
<dbReference type="AlphaFoldDB" id="C7N5G6"/>
<dbReference type="GO" id="GO:0004518">
    <property type="term" value="F:nuclease activity"/>
    <property type="evidence" value="ECO:0007669"/>
    <property type="project" value="UniProtKB-KW"/>
</dbReference>
<evidence type="ECO:0000256" key="2">
    <source>
        <dbReference type="ARBA" id="ARBA00022723"/>
    </source>
</evidence>
<dbReference type="STRING" id="471855.Shel_11160"/>
<evidence type="ECO:0000256" key="3">
    <source>
        <dbReference type="ARBA" id="ARBA00022801"/>
    </source>
</evidence>
<sequence>MIRILVDTNVILDFMLKRNDFDSARWLLIFSKMNDYELWVSSSQIADLHYATSNRGNRRYAEQARAALLHLRKFVNVVSVGQREVDLALDSQWDDFEDSLVHQAAVSIGANVLVTRNLADFERSSIPAMTPEAFFTWMEERHGVYYAEMIRAH</sequence>
<protein>
    <recommendedName>
        <fullName evidence="5">PIN domain-containing protein</fullName>
    </recommendedName>
</protein>
<dbReference type="SUPFAM" id="SSF88723">
    <property type="entry name" value="PIN domain-like"/>
    <property type="match status" value="1"/>
</dbReference>
<dbReference type="GO" id="GO:0016787">
    <property type="term" value="F:hydrolase activity"/>
    <property type="evidence" value="ECO:0007669"/>
    <property type="project" value="UniProtKB-KW"/>
</dbReference>
<gene>
    <name evidence="6" type="ordered locus">Shel_11160</name>
</gene>
<keyword evidence="7" id="KW-1185">Reference proteome</keyword>
<dbReference type="Proteomes" id="UP000002026">
    <property type="component" value="Chromosome"/>
</dbReference>
<dbReference type="HOGENOM" id="CLU_124456_1_0_11"/>
<dbReference type="Pfam" id="PF13470">
    <property type="entry name" value="PIN_3"/>
    <property type="match status" value="1"/>
</dbReference>
<keyword evidence="3" id="KW-0378">Hydrolase</keyword>
<organism evidence="6 7">
    <name type="scientific">Slackia heliotrinireducens (strain ATCC 29202 / DSM 20476 / NCTC 11029 / RHS 1)</name>
    <name type="common">Peptococcus heliotrinreducens</name>
    <dbReference type="NCBI Taxonomy" id="471855"/>
    <lineage>
        <taxon>Bacteria</taxon>
        <taxon>Bacillati</taxon>
        <taxon>Actinomycetota</taxon>
        <taxon>Coriobacteriia</taxon>
        <taxon>Eggerthellales</taxon>
        <taxon>Eggerthellaceae</taxon>
        <taxon>Slackia</taxon>
    </lineage>
</organism>
<keyword evidence="4" id="KW-0460">Magnesium</keyword>